<comment type="caution">
    <text evidence="2">The sequence shown here is derived from an EMBL/GenBank/DDBJ whole genome shotgun (WGS) entry which is preliminary data.</text>
</comment>
<feature type="transmembrane region" description="Helical" evidence="1">
    <location>
        <begin position="87"/>
        <end position="109"/>
    </location>
</feature>
<protein>
    <submittedName>
        <fullName evidence="2">DUF6338 family protein</fullName>
    </submittedName>
</protein>
<dbReference type="EMBL" id="JBITGY010000016">
    <property type="protein sequence ID" value="MFI6504799.1"/>
    <property type="molecule type" value="Genomic_DNA"/>
</dbReference>
<feature type="transmembrane region" description="Helical" evidence="1">
    <location>
        <begin position="44"/>
        <end position="67"/>
    </location>
</feature>
<accession>A0ABW7ZD31</accession>
<organism evidence="2 3">
    <name type="scientific">Nonomuraea typhae</name>
    <dbReference type="NCBI Taxonomy" id="2603600"/>
    <lineage>
        <taxon>Bacteria</taxon>
        <taxon>Bacillati</taxon>
        <taxon>Actinomycetota</taxon>
        <taxon>Actinomycetes</taxon>
        <taxon>Streptosporangiales</taxon>
        <taxon>Streptosporangiaceae</taxon>
        <taxon>Nonomuraea</taxon>
    </lineage>
</organism>
<evidence type="ECO:0000256" key="1">
    <source>
        <dbReference type="SAM" id="Phobius"/>
    </source>
</evidence>
<sequence length="219" mass="24328">MADTASTVIQVVLLIVFVLPGFVYQQTRQRLRGARPGDQEFKLLLLRSMLATLVLDIVYVAAGWPLLRPLFGPAPWYGGALADVQRTALVLLVCVLVVPTGVAWAQWGLARMRAPTARRIGPPTAWDHAFRERRRSAMVRIRLKSGGWVGGWYGSWQGTRSYAAEYPHPPDIFVAQAWQMGPDGAFLAPAQNSGGLYVRMEDADVLEFVEKPLQERDPS</sequence>
<evidence type="ECO:0000313" key="3">
    <source>
        <dbReference type="Proteomes" id="UP001612741"/>
    </source>
</evidence>
<gene>
    <name evidence="2" type="ORF">ACIBG2_45960</name>
</gene>
<dbReference type="Proteomes" id="UP001612741">
    <property type="component" value="Unassembled WGS sequence"/>
</dbReference>
<keyword evidence="1" id="KW-0472">Membrane</keyword>
<keyword evidence="1" id="KW-1133">Transmembrane helix</keyword>
<keyword evidence="3" id="KW-1185">Reference proteome</keyword>
<feature type="transmembrane region" description="Helical" evidence="1">
    <location>
        <begin position="6"/>
        <end position="24"/>
    </location>
</feature>
<reference evidence="2 3" key="1">
    <citation type="submission" date="2024-10" db="EMBL/GenBank/DDBJ databases">
        <title>The Natural Products Discovery Center: Release of the First 8490 Sequenced Strains for Exploring Actinobacteria Biosynthetic Diversity.</title>
        <authorList>
            <person name="Kalkreuter E."/>
            <person name="Kautsar S.A."/>
            <person name="Yang D."/>
            <person name="Bader C.D."/>
            <person name="Teijaro C.N."/>
            <person name="Fluegel L."/>
            <person name="Davis C.M."/>
            <person name="Simpson J.R."/>
            <person name="Lauterbach L."/>
            <person name="Steele A.D."/>
            <person name="Gui C."/>
            <person name="Meng S."/>
            <person name="Li G."/>
            <person name="Viehrig K."/>
            <person name="Ye F."/>
            <person name="Su P."/>
            <person name="Kiefer A.F."/>
            <person name="Nichols A."/>
            <person name="Cepeda A.J."/>
            <person name="Yan W."/>
            <person name="Fan B."/>
            <person name="Jiang Y."/>
            <person name="Adhikari A."/>
            <person name="Zheng C.-J."/>
            <person name="Schuster L."/>
            <person name="Cowan T.M."/>
            <person name="Smanski M.J."/>
            <person name="Chevrette M.G."/>
            <person name="De Carvalho L.P.S."/>
            <person name="Shen B."/>
        </authorList>
    </citation>
    <scope>NUCLEOTIDE SEQUENCE [LARGE SCALE GENOMIC DNA]</scope>
    <source>
        <strain evidence="2 3">NPDC050545</strain>
    </source>
</reference>
<dbReference type="Pfam" id="PF19865">
    <property type="entry name" value="DUF6338"/>
    <property type="match status" value="1"/>
</dbReference>
<dbReference type="InterPro" id="IPR045919">
    <property type="entry name" value="DUF6338"/>
</dbReference>
<dbReference type="RefSeq" id="WP_397090700.1">
    <property type="nucleotide sequence ID" value="NZ_JBITGY010000016.1"/>
</dbReference>
<keyword evidence="1" id="KW-0812">Transmembrane</keyword>
<name>A0ABW7ZD31_9ACTN</name>
<evidence type="ECO:0000313" key="2">
    <source>
        <dbReference type="EMBL" id="MFI6504799.1"/>
    </source>
</evidence>
<proteinExistence type="predicted"/>